<dbReference type="PROSITE" id="PS50965">
    <property type="entry name" value="NERD"/>
    <property type="match status" value="1"/>
</dbReference>
<keyword evidence="3" id="KW-1185">Reference proteome</keyword>
<comment type="caution">
    <text evidence="2">The sequence shown here is derived from an EMBL/GenBank/DDBJ whole genome shotgun (WGS) entry which is preliminary data.</text>
</comment>
<dbReference type="Pfam" id="PF20376">
    <property type="entry name" value="DUF6671"/>
    <property type="match status" value="1"/>
</dbReference>
<dbReference type="RefSeq" id="WP_345824285.1">
    <property type="nucleotide sequence ID" value="NZ_JBDIML010000002.1"/>
</dbReference>
<proteinExistence type="predicted"/>
<organism evidence="2 3">
    <name type="scientific">Ornithinibacillus xuwenensis</name>
    <dbReference type="NCBI Taxonomy" id="3144668"/>
    <lineage>
        <taxon>Bacteria</taxon>
        <taxon>Bacillati</taxon>
        <taxon>Bacillota</taxon>
        <taxon>Bacilli</taxon>
        <taxon>Bacillales</taxon>
        <taxon>Bacillaceae</taxon>
        <taxon>Ornithinibacillus</taxon>
    </lineage>
</organism>
<reference evidence="2 3" key="1">
    <citation type="submission" date="2024-05" db="EMBL/GenBank/DDBJ databases">
        <authorList>
            <person name="Haq I."/>
            <person name="Ullah Z."/>
            <person name="Ahmad R."/>
            <person name="Li M."/>
            <person name="Tong Y."/>
        </authorList>
    </citation>
    <scope>NUCLEOTIDE SEQUENCE [LARGE SCALE GENOMIC DNA]</scope>
    <source>
        <strain evidence="2 3">16A2E</strain>
    </source>
</reference>
<dbReference type="InterPro" id="IPR011528">
    <property type="entry name" value="NERD"/>
</dbReference>
<feature type="domain" description="NERD" evidence="1">
    <location>
        <begin position="37"/>
        <end position="146"/>
    </location>
</feature>
<dbReference type="Pfam" id="PF08378">
    <property type="entry name" value="NERD"/>
    <property type="match status" value="1"/>
</dbReference>
<protein>
    <submittedName>
        <fullName evidence="2">Nuclease-related domain-containing protein</fullName>
    </submittedName>
</protein>
<dbReference type="InterPro" id="IPR046612">
    <property type="entry name" value="DUF6671"/>
</dbReference>
<sequence length="300" mass="35108">MEYKSRTASPELIILEVLKNRFVLSEKEKQHYRNLKKGYEGELLFDKKLSSLQEGYLILNDLLLKVNNTTFQIDTMIIANTIYVFEVKNYEGDYLYDSDRIYKKPSFEIVNPLIQLNRTESLLRQLLQSLGFNFALNTSVIFINPEFTLYQAPLDKSFIYPTQINSFLRQLNATPIKLSNQHKALAKKLVSLHQHESPYTQIPAYHEESLRKGITCKACSSFTSTIEGHKLICQACEYQEAFADAVIRTVQEIQLLLPKSKITTNLIYDWCKVEVSKRRIEKILKKNMEHIKNNRWSYFE</sequence>
<dbReference type="EMBL" id="JBDIML010000002">
    <property type="protein sequence ID" value="MEN2766815.1"/>
    <property type="molecule type" value="Genomic_DNA"/>
</dbReference>
<evidence type="ECO:0000259" key="1">
    <source>
        <dbReference type="PROSITE" id="PS50965"/>
    </source>
</evidence>
<evidence type="ECO:0000313" key="3">
    <source>
        <dbReference type="Proteomes" id="UP001444625"/>
    </source>
</evidence>
<gene>
    <name evidence="2" type="ORF">ABC228_06435</name>
</gene>
<name>A0ABU9XEX5_9BACI</name>
<accession>A0ABU9XEX5</accession>
<dbReference type="Proteomes" id="UP001444625">
    <property type="component" value="Unassembled WGS sequence"/>
</dbReference>
<evidence type="ECO:0000313" key="2">
    <source>
        <dbReference type="EMBL" id="MEN2766815.1"/>
    </source>
</evidence>